<dbReference type="AlphaFoldDB" id="A0A1G9FU67"/>
<name>A0A1G9FU67_9MICO</name>
<evidence type="ECO:0000313" key="1">
    <source>
        <dbReference type="EMBL" id="SDK91934.1"/>
    </source>
</evidence>
<keyword evidence="2" id="KW-1185">Reference proteome</keyword>
<reference evidence="1 2" key="1">
    <citation type="submission" date="2016-10" db="EMBL/GenBank/DDBJ databases">
        <authorList>
            <person name="de Groot N.N."/>
        </authorList>
    </citation>
    <scope>NUCLEOTIDE SEQUENCE [LARGE SCALE GENOMIC DNA]</scope>
    <source>
        <strain evidence="1 2">CGMCC 1.5382</strain>
    </source>
</reference>
<proteinExistence type="predicted"/>
<protein>
    <submittedName>
        <fullName evidence="1">Uncharacterized protein</fullName>
    </submittedName>
</protein>
<accession>A0A1G9FU67</accession>
<evidence type="ECO:0000313" key="2">
    <source>
        <dbReference type="Proteomes" id="UP000198701"/>
    </source>
</evidence>
<dbReference type="EMBL" id="FNFU01000018">
    <property type="protein sequence ID" value="SDK91934.1"/>
    <property type="molecule type" value="Genomic_DNA"/>
</dbReference>
<gene>
    <name evidence="1" type="ORF">SAMN05216282_11823</name>
</gene>
<organism evidence="1 2">
    <name type="scientific">Cryobacterium psychrotolerans</name>
    <dbReference type="NCBI Taxonomy" id="386301"/>
    <lineage>
        <taxon>Bacteria</taxon>
        <taxon>Bacillati</taxon>
        <taxon>Actinomycetota</taxon>
        <taxon>Actinomycetes</taxon>
        <taxon>Micrococcales</taxon>
        <taxon>Microbacteriaceae</taxon>
        <taxon>Cryobacterium</taxon>
    </lineage>
</organism>
<sequence>MWSHILREQLEVTVDIFWACVRKGRLPDRGAPKNQCADNALPLYLIRALSELGVDEASILTLTPGEAANLLAVKLTEQQNRG</sequence>
<dbReference type="Proteomes" id="UP000198701">
    <property type="component" value="Unassembled WGS sequence"/>
</dbReference>
<dbReference type="RefSeq" id="WP_198417065.1">
    <property type="nucleotide sequence ID" value="NZ_FNFU01000018.1"/>
</dbReference>